<dbReference type="PROSITE" id="PS50887">
    <property type="entry name" value="GGDEF"/>
    <property type="match status" value="1"/>
</dbReference>
<dbReference type="PANTHER" id="PTHR33121">
    <property type="entry name" value="CYCLIC DI-GMP PHOSPHODIESTERASE PDEF"/>
    <property type="match status" value="1"/>
</dbReference>
<gene>
    <name evidence="3" type="ORF">GMD11_05040</name>
    <name evidence="4" type="ORF">GMD18_04685</name>
</gene>
<dbReference type="PANTHER" id="PTHR33121:SF70">
    <property type="entry name" value="SIGNALING PROTEIN YKOW"/>
    <property type="match status" value="1"/>
</dbReference>
<dbReference type="Proteomes" id="UP000484547">
    <property type="component" value="Unassembled WGS sequence"/>
</dbReference>
<dbReference type="NCBIfam" id="TIGR00254">
    <property type="entry name" value="GGDEF"/>
    <property type="match status" value="1"/>
</dbReference>
<dbReference type="PROSITE" id="PS50883">
    <property type="entry name" value="EAL"/>
    <property type="match status" value="1"/>
</dbReference>
<dbReference type="InterPro" id="IPR035919">
    <property type="entry name" value="EAL_sf"/>
</dbReference>
<dbReference type="Pfam" id="PF00563">
    <property type="entry name" value="EAL"/>
    <property type="match status" value="1"/>
</dbReference>
<feature type="domain" description="EAL" evidence="1">
    <location>
        <begin position="456"/>
        <end position="710"/>
    </location>
</feature>
<protein>
    <submittedName>
        <fullName evidence="3">EAL domain-containing protein</fullName>
    </submittedName>
</protein>
<evidence type="ECO:0000259" key="2">
    <source>
        <dbReference type="PROSITE" id="PS50887"/>
    </source>
</evidence>
<dbReference type="InterPro" id="IPR029787">
    <property type="entry name" value="Nucleotide_cyclase"/>
</dbReference>
<evidence type="ECO:0000313" key="4">
    <source>
        <dbReference type="EMBL" id="MTU03697.1"/>
    </source>
</evidence>
<dbReference type="Pfam" id="PF00990">
    <property type="entry name" value="GGDEF"/>
    <property type="match status" value="1"/>
</dbReference>
<dbReference type="Gene3D" id="3.20.20.450">
    <property type="entry name" value="EAL domain"/>
    <property type="match status" value="1"/>
</dbReference>
<dbReference type="EMBL" id="WNBW01000002">
    <property type="protein sequence ID" value="MTU03697.1"/>
    <property type="molecule type" value="Genomic_DNA"/>
</dbReference>
<proteinExistence type="predicted"/>
<comment type="caution">
    <text evidence="3">The sequence shown here is derived from an EMBL/GenBank/DDBJ whole genome shotgun (WGS) entry which is preliminary data.</text>
</comment>
<dbReference type="SUPFAM" id="SSF55781">
    <property type="entry name" value="GAF domain-like"/>
    <property type="match status" value="1"/>
</dbReference>
<reference evidence="5 6" key="1">
    <citation type="journal article" date="2019" name="Nat. Med.">
        <title>A library of human gut bacterial isolates paired with longitudinal multiomics data enables mechanistic microbiome research.</title>
        <authorList>
            <person name="Poyet M."/>
            <person name="Groussin M."/>
            <person name="Gibbons S.M."/>
            <person name="Avila-Pacheco J."/>
            <person name="Jiang X."/>
            <person name="Kearney S.M."/>
            <person name="Perrotta A.R."/>
            <person name="Berdy B."/>
            <person name="Zhao S."/>
            <person name="Lieberman T.D."/>
            <person name="Swanson P.K."/>
            <person name="Smith M."/>
            <person name="Roesemann S."/>
            <person name="Alexander J.E."/>
            <person name="Rich S.A."/>
            <person name="Livny J."/>
            <person name="Vlamakis H."/>
            <person name="Clish C."/>
            <person name="Bullock K."/>
            <person name="Deik A."/>
            <person name="Scott J."/>
            <person name="Pierce K.A."/>
            <person name="Xavier R.J."/>
            <person name="Alm E.J."/>
        </authorList>
    </citation>
    <scope>NUCLEOTIDE SEQUENCE [LARGE SCALE GENOMIC DNA]</scope>
    <source>
        <strain evidence="3 6">BIOML-A13</strain>
        <strain evidence="4 5">BIOML-A3</strain>
    </source>
</reference>
<evidence type="ECO:0000313" key="3">
    <source>
        <dbReference type="EMBL" id="MTT75635.1"/>
    </source>
</evidence>
<dbReference type="CDD" id="cd01949">
    <property type="entry name" value="GGDEF"/>
    <property type="match status" value="1"/>
</dbReference>
<dbReference type="InterPro" id="IPR029016">
    <property type="entry name" value="GAF-like_dom_sf"/>
</dbReference>
<sequence>MKRDINTLSLLNEISELVYVSDPETYELLFVNQTGCQTLHLENYKHKKCYEVLQGKTSPCEFCTNDRLCDDNFYTWEFTNPSIGRHFLLKDKIIQWHGKTARMEIAFDITERELQKQELKNMLDVQTLITNCVRMLYAVDDLDQTINAVLTQIGEFLVSDRSYVFEIKDELMNNTHEWTAPGISPQLEKLQQLDLSLISDWLPFFEKNDCIIIDDVEQLQKTNPAAYATLHAQEITSLIAAPIFLDNKLAGYIGIDNYDSEKIKNSSYLLLSMAIFLSYAIRHRNHVELLHRLSYHDLLTNALNRNAFMDTLSHFKAGENASIGIIYIDINGMKEINDFYGHHQGDKILVTTVAKVFNIFNPGELFRIGGDEFVIITYDMQEADFQEKFNLLRNIFCEKTTLPFSIATGSCWSNSPGDLNTLLQQADSAMYTDKKKFYYGKEKTSRYRHNLDDILNLANHGALQEALAAGQFCIYFQPKISLDTEEFIGSEALIRYTNQAGEIITPNNFIPILEEARLIKMLDLYVFEEVCKQINIWKEKKLRVKPVSINLSRSTLSYHFLADQLLELIAKHNIDISLLELEVTETAEVDNQLVFSQALEKLKEYGFSISIDDFGVRNASLSLFTTINFDILKLDRSLVKTLAQNQKARVLIRSLAVICSDLGIKLIAEGVETLEQLDILKELRCNEVQGYLFSKPLPLNDFENKYLQIHQ</sequence>
<dbReference type="SMART" id="SM00267">
    <property type="entry name" value="GGDEF"/>
    <property type="match status" value="1"/>
</dbReference>
<dbReference type="Proteomes" id="UP000443070">
    <property type="component" value="Unassembled WGS sequence"/>
</dbReference>
<dbReference type="SMART" id="SM00052">
    <property type="entry name" value="EAL"/>
    <property type="match status" value="1"/>
</dbReference>
<dbReference type="InterPro" id="IPR001633">
    <property type="entry name" value="EAL_dom"/>
</dbReference>
<accession>A0A7X2XFA2</accession>
<dbReference type="AlphaFoldDB" id="A0A7X2XFA2"/>
<dbReference type="CDD" id="cd01948">
    <property type="entry name" value="EAL"/>
    <property type="match status" value="1"/>
</dbReference>
<keyword evidence="5" id="KW-1185">Reference proteome</keyword>
<dbReference type="InterPro" id="IPR043128">
    <property type="entry name" value="Rev_trsase/Diguanyl_cyclase"/>
</dbReference>
<name>A0A7X2XFA2_9FIRM</name>
<dbReference type="GO" id="GO:0071111">
    <property type="term" value="F:cyclic-guanylate-specific phosphodiesterase activity"/>
    <property type="evidence" value="ECO:0007669"/>
    <property type="project" value="InterPro"/>
</dbReference>
<organism evidence="3 6">
    <name type="scientific">Phascolarctobacterium faecium</name>
    <dbReference type="NCBI Taxonomy" id="33025"/>
    <lineage>
        <taxon>Bacteria</taxon>
        <taxon>Bacillati</taxon>
        <taxon>Bacillota</taxon>
        <taxon>Negativicutes</taxon>
        <taxon>Acidaminococcales</taxon>
        <taxon>Acidaminococcaceae</taxon>
        <taxon>Phascolarctobacterium</taxon>
    </lineage>
</organism>
<dbReference type="RefSeq" id="WP_155163806.1">
    <property type="nucleotide sequence ID" value="NZ_WNBG01000002.1"/>
</dbReference>
<dbReference type="InterPro" id="IPR000160">
    <property type="entry name" value="GGDEF_dom"/>
</dbReference>
<evidence type="ECO:0000313" key="5">
    <source>
        <dbReference type="Proteomes" id="UP000443070"/>
    </source>
</evidence>
<feature type="domain" description="GGDEF" evidence="2">
    <location>
        <begin position="321"/>
        <end position="449"/>
    </location>
</feature>
<dbReference type="SUPFAM" id="SSF55073">
    <property type="entry name" value="Nucleotide cyclase"/>
    <property type="match status" value="1"/>
</dbReference>
<evidence type="ECO:0000313" key="6">
    <source>
        <dbReference type="Proteomes" id="UP000484547"/>
    </source>
</evidence>
<dbReference type="OrthoDB" id="9762141at2"/>
<dbReference type="SUPFAM" id="SSF141868">
    <property type="entry name" value="EAL domain-like"/>
    <property type="match status" value="1"/>
</dbReference>
<dbReference type="Gene3D" id="3.30.70.270">
    <property type="match status" value="1"/>
</dbReference>
<evidence type="ECO:0000259" key="1">
    <source>
        <dbReference type="PROSITE" id="PS50883"/>
    </source>
</evidence>
<dbReference type="Gene3D" id="3.30.450.40">
    <property type="match status" value="1"/>
</dbReference>
<dbReference type="EMBL" id="WNBM01000002">
    <property type="protein sequence ID" value="MTT75635.1"/>
    <property type="molecule type" value="Genomic_DNA"/>
</dbReference>
<dbReference type="InterPro" id="IPR050706">
    <property type="entry name" value="Cyclic-di-GMP_PDE-like"/>
</dbReference>